<dbReference type="Proteomes" id="UP000007264">
    <property type="component" value="Unassembled WGS sequence"/>
</dbReference>
<dbReference type="OrthoDB" id="1856718at2759"/>
<evidence type="ECO:0000256" key="2">
    <source>
        <dbReference type="ARBA" id="ARBA00007965"/>
    </source>
</evidence>
<dbReference type="RefSeq" id="XP_005649574.1">
    <property type="nucleotide sequence ID" value="XM_005649517.1"/>
</dbReference>
<dbReference type="EMBL" id="AGSI01000004">
    <property type="protein sequence ID" value="EIE25030.1"/>
    <property type="molecule type" value="Genomic_DNA"/>
</dbReference>
<dbReference type="GO" id="GO:0005337">
    <property type="term" value="F:nucleoside transmembrane transporter activity"/>
    <property type="evidence" value="ECO:0007669"/>
    <property type="project" value="InterPro"/>
</dbReference>
<dbReference type="PANTHER" id="PTHR10332:SF10">
    <property type="entry name" value="EQUILIBRATIVE NUCLEOSIDE TRANSPORTER 4"/>
    <property type="match status" value="1"/>
</dbReference>
<evidence type="ECO:0000256" key="7">
    <source>
        <dbReference type="SAM" id="Phobius"/>
    </source>
</evidence>
<comment type="similarity">
    <text evidence="2">Belongs to the SLC29A/ENT transporter (TC 2.A.57) family.</text>
</comment>
<evidence type="ECO:0000256" key="1">
    <source>
        <dbReference type="ARBA" id="ARBA00004141"/>
    </source>
</evidence>
<keyword evidence="9" id="KW-1185">Reference proteome</keyword>
<evidence type="ECO:0000256" key="4">
    <source>
        <dbReference type="ARBA" id="ARBA00022692"/>
    </source>
</evidence>
<reference evidence="8 9" key="1">
    <citation type="journal article" date="2012" name="Genome Biol.">
        <title>The genome of the polar eukaryotic microalga coccomyxa subellipsoidea reveals traits of cold adaptation.</title>
        <authorList>
            <person name="Blanc G."/>
            <person name="Agarkova I."/>
            <person name="Grimwood J."/>
            <person name="Kuo A."/>
            <person name="Brueggeman A."/>
            <person name="Dunigan D."/>
            <person name="Gurnon J."/>
            <person name="Ladunga I."/>
            <person name="Lindquist E."/>
            <person name="Lucas S."/>
            <person name="Pangilinan J."/>
            <person name="Proschold T."/>
            <person name="Salamov A."/>
            <person name="Schmutz J."/>
            <person name="Weeks D."/>
            <person name="Yamada T."/>
            <person name="Claverie J.M."/>
            <person name="Grigoriev I."/>
            <person name="Van Etten J."/>
            <person name="Lomsadze A."/>
            <person name="Borodovsky M."/>
        </authorList>
    </citation>
    <scope>NUCLEOTIDE SEQUENCE [LARGE SCALE GENOMIC DNA]</scope>
    <source>
        <strain evidence="8 9">C-169</strain>
    </source>
</reference>
<feature type="transmembrane region" description="Helical" evidence="7">
    <location>
        <begin position="108"/>
        <end position="137"/>
    </location>
</feature>
<evidence type="ECO:0000313" key="8">
    <source>
        <dbReference type="EMBL" id="EIE25030.1"/>
    </source>
</evidence>
<feature type="transmembrane region" description="Helical" evidence="7">
    <location>
        <begin position="51"/>
        <end position="69"/>
    </location>
</feature>
<gene>
    <name evidence="8" type="ORF">COCSUDRAFT_13191</name>
</gene>
<comment type="subcellular location">
    <subcellularLocation>
        <location evidence="1">Membrane</location>
        <topology evidence="1">Multi-pass membrane protein</topology>
    </subcellularLocation>
</comment>
<accession>I0Z311</accession>
<dbReference type="InterPro" id="IPR002259">
    <property type="entry name" value="Eqnu_transpt"/>
</dbReference>
<evidence type="ECO:0000256" key="5">
    <source>
        <dbReference type="ARBA" id="ARBA00022989"/>
    </source>
</evidence>
<protein>
    <recommendedName>
        <fullName evidence="10">MFS general substrate transporter</fullName>
    </recommendedName>
</protein>
<comment type="caution">
    <text evidence="8">The sequence shown here is derived from an EMBL/GenBank/DDBJ whole genome shotgun (WGS) entry which is preliminary data.</text>
</comment>
<dbReference type="PANTHER" id="PTHR10332">
    <property type="entry name" value="EQUILIBRATIVE NUCLEOSIDE TRANSPORTER"/>
    <property type="match status" value="1"/>
</dbReference>
<dbReference type="PRINTS" id="PR01130">
    <property type="entry name" value="DERENTRNSPRT"/>
</dbReference>
<name>I0Z311_COCSC</name>
<dbReference type="GeneID" id="17043033"/>
<keyword evidence="6 7" id="KW-0472">Membrane</keyword>
<keyword evidence="3" id="KW-0813">Transport</keyword>
<keyword evidence="4 7" id="KW-0812">Transmembrane</keyword>
<dbReference type="KEGG" id="csl:COCSUDRAFT_13191"/>
<sequence length="409" mass="44564">MYRGKVVYSILSLLGVATLLPWNVFITENEYFDVRVHIKPTYPSVADNFESSIVLTFQFVNFLALSALVPLQRFIPLHQQILLPLGLTFAVLLLAAIVALWISASGAAVILTMLPSVALMGMTTALLQGGLFGLAGLCPPIYVQHGEVRRPADVAGAAFAYFGLSAAVVAASVAGYWWLQRLPFWHYYTRTADGREGALREGDELPLLRVGARGSAMGAAKATEGVPDTLVGQSRRLETQLCASSMKRSCQWIDISWFLWHALVLALDFAFTIAVFPSVTSAICSVHNPAQRPPCFPHAPSGRLAGDLWTPMLFLLFNGGDLGGRLLAGIGDQQHRAPAAGTLVTYAVSRVVLVIGLLLCHVVTPHPWRLPELFRSASFQDRAKSSHDMQICCFSSFGELLWPEILALF</sequence>
<feature type="transmembrane region" description="Helical" evidence="7">
    <location>
        <begin position="343"/>
        <end position="364"/>
    </location>
</feature>
<feature type="transmembrane region" description="Helical" evidence="7">
    <location>
        <begin position="255"/>
        <end position="276"/>
    </location>
</feature>
<evidence type="ECO:0008006" key="10">
    <source>
        <dbReference type="Google" id="ProtNLM"/>
    </source>
</evidence>
<evidence type="ECO:0000256" key="3">
    <source>
        <dbReference type="ARBA" id="ARBA00022448"/>
    </source>
</evidence>
<feature type="transmembrane region" description="Helical" evidence="7">
    <location>
        <begin position="7"/>
        <end position="26"/>
    </location>
</feature>
<evidence type="ECO:0000313" key="9">
    <source>
        <dbReference type="Proteomes" id="UP000007264"/>
    </source>
</evidence>
<dbReference type="GO" id="GO:0005886">
    <property type="term" value="C:plasma membrane"/>
    <property type="evidence" value="ECO:0007669"/>
    <property type="project" value="TreeGrafter"/>
</dbReference>
<proteinExistence type="inferred from homology"/>
<keyword evidence="5 7" id="KW-1133">Transmembrane helix</keyword>
<feature type="transmembrane region" description="Helical" evidence="7">
    <location>
        <begin position="81"/>
        <end position="102"/>
    </location>
</feature>
<dbReference type="AlphaFoldDB" id="I0Z311"/>
<evidence type="ECO:0000256" key="6">
    <source>
        <dbReference type="ARBA" id="ARBA00023136"/>
    </source>
</evidence>
<organism evidence="8 9">
    <name type="scientific">Coccomyxa subellipsoidea (strain C-169)</name>
    <name type="common">Green microalga</name>
    <dbReference type="NCBI Taxonomy" id="574566"/>
    <lineage>
        <taxon>Eukaryota</taxon>
        <taxon>Viridiplantae</taxon>
        <taxon>Chlorophyta</taxon>
        <taxon>core chlorophytes</taxon>
        <taxon>Trebouxiophyceae</taxon>
        <taxon>Trebouxiophyceae incertae sedis</taxon>
        <taxon>Coccomyxaceae</taxon>
        <taxon>Coccomyxa</taxon>
        <taxon>Coccomyxa subellipsoidea</taxon>
    </lineage>
</organism>
<feature type="transmembrane region" description="Helical" evidence="7">
    <location>
        <begin position="158"/>
        <end position="179"/>
    </location>
</feature>
<dbReference type="eggNOG" id="KOG1479">
    <property type="taxonomic scope" value="Eukaryota"/>
</dbReference>